<dbReference type="RefSeq" id="WP_203381043.1">
    <property type="nucleotide sequence ID" value="NZ_JAENHP010000017.1"/>
</dbReference>
<comment type="caution">
    <text evidence="2">The sequence shown here is derived from an EMBL/GenBank/DDBJ whole genome shotgun (WGS) entry which is preliminary data.</text>
</comment>
<organism evidence="2 3">
    <name type="scientific">Paractinoplanes ovalisporus</name>
    <dbReference type="NCBI Taxonomy" id="2810368"/>
    <lineage>
        <taxon>Bacteria</taxon>
        <taxon>Bacillati</taxon>
        <taxon>Actinomycetota</taxon>
        <taxon>Actinomycetes</taxon>
        <taxon>Micromonosporales</taxon>
        <taxon>Micromonosporaceae</taxon>
        <taxon>Paractinoplanes</taxon>
    </lineage>
</organism>
<dbReference type="EMBL" id="JAENHP010000017">
    <property type="protein sequence ID" value="MBM2621068.1"/>
    <property type="molecule type" value="Genomic_DNA"/>
</dbReference>
<protein>
    <submittedName>
        <fullName evidence="2">Uncharacterized protein</fullName>
    </submittedName>
</protein>
<feature type="region of interest" description="Disordered" evidence="1">
    <location>
        <begin position="296"/>
        <end position="315"/>
    </location>
</feature>
<keyword evidence="3" id="KW-1185">Reference proteome</keyword>
<accession>A0ABS2ANV0</accession>
<evidence type="ECO:0000313" key="2">
    <source>
        <dbReference type="EMBL" id="MBM2621068.1"/>
    </source>
</evidence>
<reference evidence="2 3" key="1">
    <citation type="submission" date="2021-01" db="EMBL/GenBank/DDBJ databases">
        <title>Actinoplanes sp. nov. LDG1-06 isolated from lichen.</title>
        <authorList>
            <person name="Saeng-In P."/>
            <person name="Phongsopitanun W."/>
            <person name="Kanchanasin P."/>
            <person name="Yuki M."/>
            <person name="Kudo T."/>
            <person name="Ohkuma M."/>
            <person name="Tanasupawat S."/>
        </authorList>
    </citation>
    <scope>NUCLEOTIDE SEQUENCE [LARGE SCALE GENOMIC DNA]</scope>
    <source>
        <strain evidence="2 3">LDG1-06</strain>
    </source>
</reference>
<dbReference type="Proteomes" id="UP000632138">
    <property type="component" value="Unassembled WGS sequence"/>
</dbReference>
<sequence length="1056" mass="111336">MVDASAAHTCAVCAGEWCDACGPEREPELDTDAELAWRLGDGAILLVGARHAVHVTTAGDRRTLVPDEQVQDPSHVRRRAVAAALGLTPSAGLVLTAAVPGVAALTGDALWADVEQSAWWSTRPATDGTVDPAAAALLPGLAGEPVDGEESLAELIAELRHRETAPIPPAVAAVPFAVVRRVDVESGRFHYRELWHEGDDDPMLADESTGALVPSRHTPVPGGRAIAVAQAGPVAVEVDGLHRSFVCRLTAHSRTETVFVPGLPGATLRAEDQLAHLVRDNGLVVVRNPWHASDNGLDFSTPAPGTEVTRRSTARPPALLADASGEPMVSLLSDEPLPERLADVSVVLDDEPLRSALTALDRKLEPFVIGESLEVEEVWTSPHATASRTYLVFPGAPLGDPGGPLPVLLADGSQAHRDVSVDSLGHLFDVRRATGCPGCGNIYGPCCGDVAKLFRCTACRRPACGTCLEGAEVAETRCARCGDTSCRACSRELAVETCRMCERDMCRSCRDDSICRTCQALAPATADGLPPELAANGLTVVAAEDKGGRIVRLTGTHRRELVVLNGPEIVRWKTATEDDLLPLRIAAARAAGTGDVDVHALPEQHCPPAPRDWLALDRESGTELHWAVMAGDTRRAGTFDPPPVTDGASPDPSLRDELTALVGAPTRVPSRAVLDAVEVTPSPSTARVVACRMRTDDLLAVDGRGLVRRKATGPAVSETVAEWQPSGEPVAWAEAGWSPQPSVVAHAQLEDWEAALVRVGGHALLGVLAPGQHQPVWHTITDDPAELDRGLVGATVVGPHTTVRVTALTRADQLTGLTLAGATLLGRSLWYRGVVVPPQPDEVAPDLARSTVAPTGVPAAPTSQADLPAALIDHLSRRLPPITPSCLAIGLDVEEVWSLPDGSQMQVAYEVPAGQTQGRVPDAVTGIPLAEPQACRSHHLVAAVRPCATCLTSTCGACTDGVTPCRLCAGLVCRRCVATEDGRCPACAALTKVGALSRSRYGAARGDAVWHGTAPNTEVTVRRLHNEWTLERTDHQGTVTLPLTEPFLTHIQTLLP</sequence>
<gene>
    <name evidence="2" type="ORF">JIG36_36765</name>
</gene>
<proteinExistence type="predicted"/>
<name>A0ABS2ANV0_9ACTN</name>
<evidence type="ECO:0000313" key="3">
    <source>
        <dbReference type="Proteomes" id="UP000632138"/>
    </source>
</evidence>
<evidence type="ECO:0000256" key="1">
    <source>
        <dbReference type="SAM" id="MobiDB-lite"/>
    </source>
</evidence>